<dbReference type="InterPro" id="IPR029070">
    <property type="entry name" value="Chitinase_insertion_sf"/>
</dbReference>
<comment type="caution">
    <text evidence="2">The sequence shown here is derived from an EMBL/GenBank/DDBJ whole genome shotgun (WGS) entry which is preliminary data.</text>
</comment>
<evidence type="ECO:0000313" key="3">
    <source>
        <dbReference type="Proteomes" id="UP000177913"/>
    </source>
</evidence>
<dbReference type="SMART" id="SM00636">
    <property type="entry name" value="Glyco_18"/>
    <property type="match status" value="1"/>
</dbReference>
<dbReference type="Gene3D" id="3.20.20.80">
    <property type="entry name" value="Glycosidases"/>
    <property type="match status" value="1"/>
</dbReference>
<dbReference type="Proteomes" id="UP000177913">
    <property type="component" value="Unassembled WGS sequence"/>
</dbReference>
<evidence type="ECO:0000259" key="1">
    <source>
        <dbReference type="PROSITE" id="PS51910"/>
    </source>
</evidence>
<dbReference type="InterPro" id="IPR001223">
    <property type="entry name" value="Glyco_hydro18_cat"/>
</dbReference>
<dbReference type="GO" id="GO:0005975">
    <property type="term" value="P:carbohydrate metabolic process"/>
    <property type="evidence" value="ECO:0007669"/>
    <property type="project" value="InterPro"/>
</dbReference>
<sequence length="378" mass="44096">MKKIVIILLLLFAGFLGFFLAKTYLQQNNSRIIPEKKVTPTKQINKISITSKSIFVPYWSFDSGNSDFSEYDSLIYFGIAPNYEGINKQEDGYKGLPAFIENSEGKKKFLTLRMIDYDVNTFVLENDAVQKKIIAETLDILEEYKFAGAVLDLEISNSLNKDISIQINNFVQQFYSEVNKNYRRFFVTIYGDTFYKKRPFDLSFLAKNSDGIMIMAYDFHKSRGEPGPNFPYTSGPASAEATAGRAKYPYNFKMMISDFLRFVPKEKLTVIFGMFGYDWLVDEKKRPIRQAEALSLNEMNKKFIEKCEFKNCVIKRDNISKETEINYIISSPTPDEQDIYRIDYHIVWFEDEESVKTKTVYLRDQEISNISYWAYGYF</sequence>
<dbReference type="InterPro" id="IPR017853">
    <property type="entry name" value="GH"/>
</dbReference>
<evidence type="ECO:0000313" key="2">
    <source>
        <dbReference type="EMBL" id="OGK24917.1"/>
    </source>
</evidence>
<dbReference type="PANTHER" id="PTHR46066">
    <property type="entry name" value="CHITINASE DOMAIN-CONTAINING PROTEIN 1 FAMILY MEMBER"/>
    <property type="match status" value="1"/>
</dbReference>
<dbReference type="GO" id="GO:0008061">
    <property type="term" value="F:chitin binding"/>
    <property type="evidence" value="ECO:0007669"/>
    <property type="project" value="InterPro"/>
</dbReference>
<dbReference type="AlphaFoldDB" id="A0A1F7H0K3"/>
<dbReference type="EMBL" id="MFZO01000023">
    <property type="protein sequence ID" value="OGK24917.1"/>
    <property type="molecule type" value="Genomic_DNA"/>
</dbReference>
<proteinExistence type="predicted"/>
<dbReference type="PROSITE" id="PS51910">
    <property type="entry name" value="GH18_2"/>
    <property type="match status" value="1"/>
</dbReference>
<dbReference type="Gene3D" id="3.10.50.10">
    <property type="match status" value="1"/>
</dbReference>
<gene>
    <name evidence="2" type="ORF">A3C25_02400</name>
</gene>
<feature type="domain" description="GH18" evidence="1">
    <location>
        <begin position="53"/>
        <end position="378"/>
    </location>
</feature>
<organism evidence="2 3">
    <name type="scientific">Candidatus Roizmanbacteria bacterium RIFCSPHIGHO2_02_FULL_38_11</name>
    <dbReference type="NCBI Taxonomy" id="1802039"/>
    <lineage>
        <taxon>Bacteria</taxon>
        <taxon>Candidatus Roizmaniibacteriota</taxon>
    </lineage>
</organism>
<dbReference type="SUPFAM" id="SSF51445">
    <property type="entry name" value="(Trans)glycosidases"/>
    <property type="match status" value="1"/>
</dbReference>
<accession>A0A1F7H0K3</accession>
<dbReference type="Pfam" id="PF00704">
    <property type="entry name" value="Glyco_hydro_18"/>
    <property type="match status" value="1"/>
</dbReference>
<name>A0A1F7H0K3_9BACT</name>
<dbReference type="PANTHER" id="PTHR46066:SF2">
    <property type="entry name" value="CHITINASE DOMAIN-CONTAINING PROTEIN 1"/>
    <property type="match status" value="1"/>
</dbReference>
<reference evidence="2 3" key="1">
    <citation type="journal article" date="2016" name="Nat. Commun.">
        <title>Thousands of microbial genomes shed light on interconnected biogeochemical processes in an aquifer system.</title>
        <authorList>
            <person name="Anantharaman K."/>
            <person name="Brown C.T."/>
            <person name="Hug L.A."/>
            <person name="Sharon I."/>
            <person name="Castelle C.J."/>
            <person name="Probst A.J."/>
            <person name="Thomas B.C."/>
            <person name="Singh A."/>
            <person name="Wilkins M.J."/>
            <person name="Karaoz U."/>
            <person name="Brodie E.L."/>
            <person name="Williams K.H."/>
            <person name="Hubbard S.S."/>
            <person name="Banfield J.F."/>
        </authorList>
    </citation>
    <scope>NUCLEOTIDE SEQUENCE [LARGE SCALE GENOMIC DNA]</scope>
</reference>
<dbReference type="InterPro" id="IPR011583">
    <property type="entry name" value="Chitinase_II/V-like_cat"/>
</dbReference>
<protein>
    <recommendedName>
        <fullName evidence="1">GH18 domain-containing protein</fullName>
    </recommendedName>
</protein>